<keyword evidence="2" id="KW-1185">Reference proteome</keyword>
<dbReference type="EMBL" id="CP065053">
    <property type="protein sequence ID" value="QPI49391.1"/>
    <property type="molecule type" value="Genomic_DNA"/>
</dbReference>
<dbReference type="Proteomes" id="UP000662888">
    <property type="component" value="Chromosome"/>
</dbReference>
<dbReference type="Pfam" id="PF11254">
    <property type="entry name" value="DUF3053"/>
    <property type="match status" value="1"/>
</dbReference>
<organism evidence="1 2">
    <name type="scientific">Massilia antarctica</name>
    <dbReference type="NCBI Taxonomy" id="2765360"/>
    <lineage>
        <taxon>Bacteria</taxon>
        <taxon>Pseudomonadati</taxon>
        <taxon>Pseudomonadota</taxon>
        <taxon>Betaproteobacteria</taxon>
        <taxon>Burkholderiales</taxon>
        <taxon>Oxalobacteraceae</taxon>
        <taxon>Telluria group</taxon>
        <taxon>Massilia</taxon>
    </lineage>
</organism>
<dbReference type="RefSeq" id="WP_206088969.1">
    <property type="nucleotide sequence ID" value="NZ_CP065053.1"/>
</dbReference>
<proteinExistence type="predicted"/>
<reference evidence="1 2" key="1">
    <citation type="submission" date="2020-11" db="EMBL/GenBank/DDBJ databases">
        <authorList>
            <person name="Sun Q."/>
        </authorList>
    </citation>
    <scope>NUCLEOTIDE SEQUENCE [LARGE SCALE GENOMIC DNA]</scope>
    <source>
        <strain evidence="1 2">P8398</strain>
    </source>
</reference>
<name>A0AA48WB95_9BURK</name>
<protein>
    <submittedName>
        <fullName evidence="1">DUF3053 family protein</fullName>
    </submittedName>
</protein>
<evidence type="ECO:0000313" key="1">
    <source>
        <dbReference type="EMBL" id="QPI49391.1"/>
    </source>
</evidence>
<accession>A0AA48WB95</accession>
<sequence length="238" mass="26313">MQTVVSFSQRALMWALGGVLALGIAGCSSEPKERAAFIAFLQARIVDKPGLHVPILTRQEEKSFGDYAKHFAVITDYNKSMDAKVQQPLRDMMSKNMVITMSELVARRADVVALHKTSAQLRALIDTEQAAASTRRVALKQPDDLKPVFDKAYARAVTDPGNNFKEFLVVMEGMLTNAENMADFLDTHKDQVKFSGVMAQIDDPKVLDEATVRMKELNAKSAEVAQADRKLLSMISGH</sequence>
<gene>
    <name evidence="1" type="ORF">IV454_28765</name>
</gene>
<evidence type="ECO:0000313" key="2">
    <source>
        <dbReference type="Proteomes" id="UP000662888"/>
    </source>
</evidence>
<dbReference type="InterPro" id="IPR021413">
    <property type="entry name" value="DUF3053"/>
</dbReference>